<dbReference type="InterPro" id="IPR004179">
    <property type="entry name" value="Sec63-dom"/>
</dbReference>
<dbReference type="FunFam" id="3.40.50.300:FF:000231">
    <property type="entry name" value="Activating signal cointegrator 1 complex subunit 3"/>
    <property type="match status" value="1"/>
</dbReference>
<dbReference type="InterPro" id="IPR014001">
    <property type="entry name" value="Helicase_ATP-bd"/>
</dbReference>
<dbReference type="FunFam" id="1.10.10.10:FF:000024">
    <property type="entry name" value="U5 small nuclear ribonucleoprotein helicase"/>
    <property type="match status" value="1"/>
</dbReference>
<keyword evidence="4" id="KW-0067">ATP-binding</keyword>
<evidence type="ECO:0000256" key="1">
    <source>
        <dbReference type="ARBA" id="ARBA00022741"/>
    </source>
</evidence>
<feature type="domain" description="Helicase ATP-binding" evidence="7">
    <location>
        <begin position="1326"/>
        <end position="1501"/>
    </location>
</feature>
<keyword evidence="11" id="KW-1185">Reference proteome</keyword>
<evidence type="ECO:0000256" key="6">
    <source>
        <dbReference type="SAM" id="MobiDB-lite"/>
    </source>
</evidence>
<dbReference type="SMART" id="SM00490">
    <property type="entry name" value="HELICc"/>
    <property type="match status" value="2"/>
</dbReference>
<dbReference type="SUPFAM" id="SSF81296">
    <property type="entry name" value="E set domains"/>
    <property type="match status" value="1"/>
</dbReference>
<dbReference type="SUPFAM" id="SSF46785">
    <property type="entry name" value="Winged helix' DNA-binding domain"/>
    <property type="match status" value="2"/>
</dbReference>
<dbReference type="GeneID" id="112278990"/>
<accession>A0A2K1L0X0</accession>
<evidence type="ECO:0000259" key="7">
    <source>
        <dbReference type="PROSITE" id="PS51192"/>
    </source>
</evidence>
<dbReference type="Pfam" id="PF00271">
    <property type="entry name" value="Helicase_C"/>
    <property type="match status" value="2"/>
</dbReference>
<dbReference type="PROSITE" id="PS51192">
    <property type="entry name" value="HELICASE_ATP_BIND_1"/>
    <property type="match status" value="2"/>
</dbReference>
<feature type="domain" description="Helicase ATP-binding" evidence="7">
    <location>
        <begin position="475"/>
        <end position="657"/>
    </location>
</feature>
<feature type="domain" description="Helicase C-terminal" evidence="8">
    <location>
        <begin position="1533"/>
        <end position="1741"/>
    </location>
</feature>
<dbReference type="PIRSF" id="PIRSF039073">
    <property type="entry name" value="BRR2"/>
    <property type="match status" value="1"/>
</dbReference>
<dbReference type="STRING" id="3218.A0A2K1L0X0"/>
<gene>
    <name evidence="10" type="primary">LOC112278990</name>
    <name evidence="9" type="ORF">PHYPA_002457</name>
</gene>
<dbReference type="Gene3D" id="1.10.150.20">
    <property type="entry name" value="5' to 3' exonuclease, C-terminal subdomain"/>
    <property type="match status" value="1"/>
</dbReference>
<dbReference type="GO" id="GO:0005524">
    <property type="term" value="F:ATP binding"/>
    <property type="evidence" value="ECO:0007669"/>
    <property type="project" value="UniProtKB-KW"/>
</dbReference>
<dbReference type="EnsemblPlants" id="Pp3c2_9850V3.2">
    <property type="protein sequence ID" value="Pp3c2_9850V3.2"/>
    <property type="gene ID" value="Pp3c2_9850"/>
</dbReference>
<dbReference type="InterPro" id="IPR003593">
    <property type="entry name" value="AAA+_ATPase"/>
</dbReference>
<evidence type="ECO:0000256" key="3">
    <source>
        <dbReference type="ARBA" id="ARBA00022806"/>
    </source>
</evidence>
<evidence type="ECO:0000313" key="9">
    <source>
        <dbReference type="EMBL" id="PNR59665.1"/>
    </source>
</evidence>
<dbReference type="FunFam" id="3.40.50.300:FF:000062">
    <property type="entry name" value="U5 small nuclear ribonucleoprotein helicase"/>
    <property type="match status" value="1"/>
</dbReference>
<dbReference type="Pfam" id="PF00270">
    <property type="entry name" value="DEAD"/>
    <property type="match status" value="2"/>
</dbReference>
<comment type="function">
    <text evidence="5">RNA helicase that plays an essential role in pre-mRNA splicing as component of the U5 snRNP and U4/U6-U5 tri-snRNP complexes. Involved in spliceosome assembly, activation and disassembly.</text>
</comment>
<dbReference type="Pfam" id="PF24557">
    <property type="entry name" value="DExH14_plug"/>
    <property type="match status" value="1"/>
</dbReference>
<name>A0A2K1L0X0_PHYPA</name>
<dbReference type="EMBL" id="ABEU02000002">
    <property type="protein sequence ID" value="PNR59665.1"/>
    <property type="molecule type" value="Genomic_DNA"/>
</dbReference>
<dbReference type="FunFam" id="3.40.50.300:FF:000102">
    <property type="entry name" value="RNA helicase, activating signal cointegrator 1"/>
    <property type="match status" value="1"/>
</dbReference>
<reference evidence="9 11" key="2">
    <citation type="journal article" date="2018" name="Plant J.">
        <title>The Physcomitrella patens chromosome-scale assembly reveals moss genome structure and evolution.</title>
        <authorList>
            <person name="Lang D."/>
            <person name="Ullrich K.K."/>
            <person name="Murat F."/>
            <person name="Fuchs J."/>
            <person name="Jenkins J."/>
            <person name="Haas F.B."/>
            <person name="Piednoel M."/>
            <person name="Gundlach H."/>
            <person name="Van Bel M."/>
            <person name="Meyberg R."/>
            <person name="Vives C."/>
            <person name="Morata J."/>
            <person name="Symeonidi A."/>
            <person name="Hiss M."/>
            <person name="Muchero W."/>
            <person name="Kamisugi Y."/>
            <person name="Saleh O."/>
            <person name="Blanc G."/>
            <person name="Decker E.L."/>
            <person name="van Gessel N."/>
            <person name="Grimwood J."/>
            <person name="Hayes R.D."/>
            <person name="Graham S.W."/>
            <person name="Gunter L.E."/>
            <person name="McDaniel S.F."/>
            <person name="Hoernstein S.N.W."/>
            <person name="Larsson A."/>
            <person name="Li F.W."/>
            <person name="Perroud P.F."/>
            <person name="Phillips J."/>
            <person name="Ranjan P."/>
            <person name="Rokshar D.S."/>
            <person name="Rothfels C.J."/>
            <person name="Schneider L."/>
            <person name="Shu S."/>
            <person name="Stevenson D.W."/>
            <person name="Thummler F."/>
            <person name="Tillich M."/>
            <person name="Villarreal Aguilar J.C."/>
            <person name="Widiez T."/>
            <person name="Wong G.K."/>
            <person name="Wymore A."/>
            <person name="Zhang Y."/>
            <person name="Zimmer A.D."/>
            <person name="Quatrano R.S."/>
            <person name="Mayer K.F.X."/>
            <person name="Goodstein D."/>
            <person name="Casacuberta J.M."/>
            <person name="Vandepoele K."/>
            <person name="Reski R."/>
            <person name="Cuming A.C."/>
            <person name="Tuskan G.A."/>
            <person name="Maumus F."/>
            <person name="Salse J."/>
            <person name="Schmutz J."/>
            <person name="Rensing S.A."/>
        </authorList>
    </citation>
    <scope>NUCLEOTIDE SEQUENCE [LARGE SCALE GENOMIC DNA]</scope>
    <source>
        <strain evidence="10 11">cv. Gransden 2004</strain>
    </source>
</reference>
<dbReference type="SUPFAM" id="SSF52540">
    <property type="entry name" value="P-loop containing nucleoside triphosphate hydrolases"/>
    <property type="match status" value="4"/>
</dbReference>
<dbReference type="PaxDb" id="3218-PP1S84_129V6.1"/>
<evidence type="ECO:0000313" key="10">
    <source>
        <dbReference type="EnsemblPlants" id="Pp3c2_9850V3.1"/>
    </source>
</evidence>
<dbReference type="SMART" id="SM00382">
    <property type="entry name" value="AAA"/>
    <property type="match status" value="2"/>
</dbReference>
<dbReference type="InterPro" id="IPR036388">
    <property type="entry name" value="WH-like_DNA-bd_sf"/>
</dbReference>
<proteinExistence type="predicted"/>
<dbReference type="FunCoup" id="A0A2K1L0X0">
    <property type="interactions" value="3373"/>
</dbReference>
<dbReference type="PANTHER" id="PTHR47961">
    <property type="entry name" value="DNA POLYMERASE THETA, PUTATIVE (AFU_ORTHOLOGUE AFUA_1G05260)-RELATED"/>
    <property type="match status" value="1"/>
</dbReference>
<dbReference type="CDD" id="cd18795">
    <property type="entry name" value="SF2_C_Ski2"/>
    <property type="match status" value="2"/>
</dbReference>
<sequence>MAIIQKSRLSTVVRSIGNPGTVLDVDKLYLERKRILEQRRQSRNGVAAVGSSELARRLVPSWDEAPAKIRHAYEQFLVAVKELIDGEVPPDELQQSASLIYDSIHDLDGASSGPVYNQKREKLANIFGQTFPKDQLLKVADLANQIHVWQLASNVNQKSSSKKPGNILDEFGSNLSFQVPAASSDEFEDISDDDEDDWDDLGINSSLEDTAIVASSAVSQQTDGSASMPHKGEWPSSTSNGVGGITLRWYYEACEQASHGQFSGSELAMALYRVLDSERSEDEIAGELFDLVGDGGFELIQELLQHRKEIVELVHKAISICKSDKASSGPTPRMPSYGTQVSVHSDLDKQLDKLRKKEEKKQAKRVANGDSDAALEWLSGLGGFYALVEASEKGSGVIDGLVGKGDDTLLTGAILPQGSIRKVFKGYEEVRVPAIVTAALKPNEKLIKIGELPNFAQLAFEGYKTLNRIQSRIFPTAFNSNENILVCAPTGAGKTNIAMISVLHEIGQNMKYGVLQKNDFKIVYVAPMKALAAEMTQAFSRRLAALDVVVKELTGDMQLTKRELEETQMIVTTPEKWDVITRKSSDMALATLVKLLIIDEVHLLNDDRGPVIETLVARTLRQVESTQSMIRIVGLSATLPNYLEVAQFLRVNAETGLFYFDASYRPVPLSQQYIGITEQNFVLRNQLMNEVCYTKVMEAIKRGQQAMVFVHSRKDTVKSARSLVEIAQRNNQLSLLTDVSELPLYGMMKKEVTKSRNRELVELFGSAFGVHHAGMLRSDRNLTERLFSEGMIKVLVCTATLAWGVNLPAHMVVIKGTQLYDPKAGGWRELGMLDVMQIFGRAGRPQFDTSGEGIIITTHNKLSHYLRLLTHQLPIESQFVTSLKDNLNAEVVLGTVTNVKEAIAWLGYTYLFVRMLKNPLVYGMSWEEAVMDPGLLAKRKALITDAARELDKAKMMRFDEKSGNLYVTDLGRVASHFYIQYTSVETYNEMLKRHMNEAELIHMVAHSSEFENIMVREEEQQELAQLVRSHCPFEVKGGPEDKYGKINILIQVYLSRGFVDGFSLVADSSYINASLGRIMRALFEICLRRSWVTMTTLLLEFCKAVDRRVWPHQHPLRQFDAILSSDILYKLESRDATMERLYNMDDKQIGELIRHPHGGKLVVQCLRYFPRVELSANISPITRTVLQVALTITIPDDFDWKDKVHGLSERWWIWVEDSDNEHIYHSELLSMSRKTVKEKKIILSFTIPIFEPLPSQYYIRAISDKWLHAEALHTVSFQHLILPEQHPPHTELLDLRPLPLAALGNKEYEKLYNFTHFNPIQTQAFHTLYHTDNNVLLGAPTGSGKTISSELAIMRLFNTYPDMKVIYIAPLKALVRERMDGWGKGFAHALNKKLVELTGDFTPDMRALLAADIIISTPEKWDGISRNWHNRSYVTKVGLMVIDEIHLLGADRGPILEVIVSRMRYISSQTGAPVRFIGLSTALANARDLANWLGIEEVGLYNFKPSVRPVPLEVHIQGYPGKFYCPRMNSMNKPTYAAITTHSPFKPVLIFVSSRRQTRLTALDLIQYASADERPRQFVNMTDDEMDMVLSQVQDENLKHTLQFGVGLHHAGLNDRDRSLVEELFTNTKIQILVCTSTLAWGVNLPAHLVVIKGTEFFDGKTKRYVDFPITDVLQMMGRAGRPQYDQHGKAVILVHDPKKSFYKKFLYEPFPVESMLTHHLHDHFNAEVVAGTISSKQDAIDYLTWTYLFRRLVKNPSFYDLGDTTSASINAYLSGLVNSTLQALEDGGCLRVNEDDTVEPLVMGSIASQYYLHYTTVALFSANIRADTSLEALLQVLSGAAEFDELPVRHNEDKVNEGLAKEVRWPVDMRALDDPHVKTNLLLQAHFSRIDLPVSDYVTDTKSVLDQSIRVLQAMVDVAANGGWLETALSTMHLLQMIMQGLWWEKDDRLALKMLPYVNSDVLSVFKDRGIVSGNDLLSSTADQVRGALRTVIGPPQVTEFLNVWMRLPRTEVKWKLEPSGGDKSKEWVLRVEVSRRVLKRMPNARAYVPHFPKVKDEGWWLVAGNPKTREVYALKRVTFLEHLRSNLVLPKHLKPESEPIKLYLVSDCYVGLDQEFEIRRAC</sequence>
<keyword evidence="2" id="KW-0378">Hydrolase</keyword>
<dbReference type="InterPro" id="IPR036390">
    <property type="entry name" value="WH_DNA-bd_sf"/>
</dbReference>
<evidence type="ECO:0000313" key="11">
    <source>
        <dbReference type="Proteomes" id="UP000006727"/>
    </source>
</evidence>
<evidence type="ECO:0000256" key="5">
    <source>
        <dbReference type="ARBA" id="ARBA00055371"/>
    </source>
</evidence>
<dbReference type="FunFam" id="1.10.10.10:FF:000012">
    <property type="entry name" value="U5 small nuclear ribonucleoprotein helicase"/>
    <property type="match status" value="1"/>
</dbReference>
<dbReference type="Pfam" id="PF02889">
    <property type="entry name" value="Sec63"/>
    <property type="match status" value="2"/>
</dbReference>
<dbReference type="Pfam" id="PF23445">
    <property type="entry name" value="WHD_SNRNP200"/>
    <property type="match status" value="2"/>
</dbReference>
<dbReference type="CDD" id="cd18020">
    <property type="entry name" value="DEXHc_ASCC3_1"/>
    <property type="match status" value="1"/>
</dbReference>
<dbReference type="GO" id="GO:0004386">
    <property type="term" value="F:helicase activity"/>
    <property type="evidence" value="ECO:0007669"/>
    <property type="project" value="UniProtKB-KW"/>
</dbReference>
<feature type="domain" description="Helicase C-terminal" evidence="8">
    <location>
        <begin position="692"/>
        <end position="887"/>
    </location>
</feature>
<dbReference type="OrthoDB" id="5575at2759"/>
<dbReference type="OMA" id="MCSATEF"/>
<dbReference type="Proteomes" id="UP000006727">
    <property type="component" value="Chromosome 2"/>
</dbReference>
<evidence type="ECO:0000256" key="2">
    <source>
        <dbReference type="ARBA" id="ARBA00022801"/>
    </source>
</evidence>
<dbReference type="Gramene" id="Pp3c2_9850V3.2">
    <property type="protein sequence ID" value="Pp3c2_9850V3.2"/>
    <property type="gene ID" value="Pp3c2_9850"/>
</dbReference>
<reference evidence="10" key="3">
    <citation type="submission" date="2020-12" db="UniProtKB">
        <authorList>
            <consortium name="EnsemblPlants"/>
        </authorList>
    </citation>
    <scope>IDENTIFICATION</scope>
</reference>
<feature type="region of interest" description="Disordered" evidence="6">
    <location>
        <begin position="324"/>
        <end position="345"/>
    </location>
</feature>
<dbReference type="InterPro" id="IPR056379">
    <property type="entry name" value="DExH14_plug"/>
</dbReference>
<dbReference type="PROSITE" id="PS51194">
    <property type="entry name" value="HELICASE_CTER"/>
    <property type="match status" value="2"/>
</dbReference>
<dbReference type="EnsemblPlants" id="Pp3c2_9850V3.1">
    <property type="protein sequence ID" value="Pp3c2_9850V3.1"/>
    <property type="gene ID" value="Pp3c2_9850"/>
</dbReference>
<dbReference type="PANTHER" id="PTHR47961:SF13">
    <property type="entry name" value="ACTIVATING SIGNAL COINTEGRATOR 1 COMPLEX SUBUNIT 3"/>
    <property type="match status" value="1"/>
</dbReference>
<dbReference type="CDD" id="cd18022">
    <property type="entry name" value="DEXHc_ASCC3_2"/>
    <property type="match status" value="1"/>
</dbReference>
<protein>
    <recommendedName>
        <fullName evidence="12">RNA helicase</fullName>
    </recommendedName>
</protein>
<dbReference type="InterPro" id="IPR011545">
    <property type="entry name" value="DEAD/DEAH_box_helicase_dom"/>
</dbReference>
<dbReference type="KEGG" id="ppp:112278990"/>
<dbReference type="GO" id="GO:0032991">
    <property type="term" value="C:protein-containing complex"/>
    <property type="evidence" value="ECO:0007669"/>
    <property type="project" value="UniProtKB-ARBA"/>
</dbReference>
<keyword evidence="3" id="KW-0347">Helicase</keyword>
<dbReference type="InterPro" id="IPR050474">
    <property type="entry name" value="Hel308_SKI2-like"/>
</dbReference>
<dbReference type="Gramene" id="Pp3c2_9850V3.1">
    <property type="protein sequence ID" value="Pp3c2_9850V3.1"/>
    <property type="gene ID" value="Pp3c2_9850"/>
</dbReference>
<dbReference type="GO" id="GO:0003676">
    <property type="term" value="F:nucleic acid binding"/>
    <property type="evidence" value="ECO:0007669"/>
    <property type="project" value="InterPro"/>
</dbReference>
<dbReference type="FunFam" id="1.10.150.20:FF:000004">
    <property type="entry name" value="U5 small nuclear ribonucleoprotein helicase"/>
    <property type="match status" value="1"/>
</dbReference>
<dbReference type="Gene3D" id="2.60.40.150">
    <property type="entry name" value="C2 domain"/>
    <property type="match status" value="2"/>
</dbReference>
<dbReference type="RefSeq" id="XP_024368754.1">
    <property type="nucleotide sequence ID" value="XM_024512986.2"/>
</dbReference>
<dbReference type="FunFam" id="1.10.3380.10:FF:000001">
    <property type="entry name" value="U5 small nuclear ribonucleoprotein helicase"/>
    <property type="match status" value="1"/>
</dbReference>
<dbReference type="SUPFAM" id="SSF158702">
    <property type="entry name" value="Sec63 N-terminal domain-like"/>
    <property type="match status" value="2"/>
</dbReference>
<dbReference type="SMART" id="SM00973">
    <property type="entry name" value="Sec63"/>
    <property type="match status" value="2"/>
</dbReference>
<dbReference type="InterPro" id="IPR027417">
    <property type="entry name" value="P-loop_NTPase"/>
</dbReference>
<dbReference type="SMART" id="SM00487">
    <property type="entry name" value="DEXDc"/>
    <property type="match status" value="2"/>
</dbReference>
<dbReference type="Gene3D" id="3.40.50.300">
    <property type="entry name" value="P-loop containing nucleotide triphosphate hydrolases"/>
    <property type="match status" value="4"/>
</dbReference>
<evidence type="ECO:0008006" key="12">
    <source>
        <dbReference type="Google" id="ProtNLM"/>
    </source>
</evidence>
<evidence type="ECO:0000259" key="8">
    <source>
        <dbReference type="PROSITE" id="PS51194"/>
    </source>
</evidence>
<dbReference type="FunFam" id="2.60.40.150:FF:000004">
    <property type="entry name" value="RNA helicase, activating signal cointegrator 1"/>
    <property type="match status" value="1"/>
</dbReference>
<reference evidence="9 11" key="1">
    <citation type="journal article" date="2008" name="Science">
        <title>The Physcomitrella genome reveals evolutionary insights into the conquest of land by plants.</title>
        <authorList>
            <person name="Rensing S."/>
            <person name="Lang D."/>
            <person name="Zimmer A."/>
            <person name="Terry A."/>
            <person name="Salamov A."/>
            <person name="Shapiro H."/>
            <person name="Nishiyama T."/>
            <person name="Perroud P.-F."/>
            <person name="Lindquist E."/>
            <person name="Kamisugi Y."/>
            <person name="Tanahashi T."/>
            <person name="Sakakibara K."/>
            <person name="Fujita T."/>
            <person name="Oishi K."/>
            <person name="Shin-I T."/>
            <person name="Kuroki Y."/>
            <person name="Toyoda A."/>
            <person name="Suzuki Y."/>
            <person name="Hashimoto A."/>
            <person name="Yamaguchi K."/>
            <person name="Sugano A."/>
            <person name="Kohara Y."/>
            <person name="Fujiyama A."/>
            <person name="Anterola A."/>
            <person name="Aoki S."/>
            <person name="Ashton N."/>
            <person name="Barbazuk W.B."/>
            <person name="Barker E."/>
            <person name="Bennetzen J."/>
            <person name="Bezanilla M."/>
            <person name="Blankenship R."/>
            <person name="Cho S.H."/>
            <person name="Dutcher S."/>
            <person name="Estelle M."/>
            <person name="Fawcett J.A."/>
            <person name="Gundlach H."/>
            <person name="Hanada K."/>
            <person name="Heyl A."/>
            <person name="Hicks K.A."/>
            <person name="Hugh J."/>
            <person name="Lohr M."/>
            <person name="Mayer K."/>
            <person name="Melkozernov A."/>
            <person name="Murata T."/>
            <person name="Nelson D."/>
            <person name="Pils B."/>
            <person name="Prigge M."/>
            <person name="Reiss B."/>
            <person name="Renner T."/>
            <person name="Rombauts S."/>
            <person name="Rushton P."/>
            <person name="Sanderfoot A."/>
            <person name="Schween G."/>
            <person name="Shiu S.-H."/>
            <person name="Stueber K."/>
            <person name="Theodoulou F.L."/>
            <person name="Tu H."/>
            <person name="Van de Peer Y."/>
            <person name="Verrier P.J."/>
            <person name="Waters E."/>
            <person name="Wood A."/>
            <person name="Yang L."/>
            <person name="Cove D."/>
            <person name="Cuming A."/>
            <person name="Hasebe M."/>
            <person name="Lucas S."/>
            <person name="Mishler D.B."/>
            <person name="Reski R."/>
            <person name="Grigoriev I."/>
            <person name="Quatrano R.S."/>
            <person name="Boore J.L."/>
        </authorList>
    </citation>
    <scope>NUCLEOTIDE SEQUENCE [LARGE SCALE GENOMIC DNA]</scope>
    <source>
        <strain evidence="10 11">cv. Gransden 2004</strain>
    </source>
</reference>
<dbReference type="GO" id="GO:0016787">
    <property type="term" value="F:hydrolase activity"/>
    <property type="evidence" value="ECO:0007669"/>
    <property type="project" value="UniProtKB-KW"/>
</dbReference>
<dbReference type="InterPro" id="IPR035892">
    <property type="entry name" value="C2_domain_sf"/>
</dbReference>
<dbReference type="InterPro" id="IPR057842">
    <property type="entry name" value="WH_MER3"/>
</dbReference>
<dbReference type="Gene3D" id="1.10.10.10">
    <property type="entry name" value="Winged helix-like DNA-binding domain superfamily/Winged helix DNA-binding domain"/>
    <property type="match status" value="2"/>
</dbReference>
<keyword evidence="1" id="KW-0547">Nucleotide-binding</keyword>
<dbReference type="InterPro" id="IPR001650">
    <property type="entry name" value="Helicase_C-like"/>
</dbReference>
<dbReference type="FunFam" id="3.40.50.300:FF:000198">
    <property type="entry name" value="Activating signal cointegrator 1 complex subunit"/>
    <property type="match status" value="1"/>
</dbReference>
<dbReference type="FunFam" id="1.10.3380.10:FF:000002">
    <property type="entry name" value="Activating signal cointegrator 1 complex subunit 3"/>
    <property type="match status" value="1"/>
</dbReference>
<evidence type="ECO:0000256" key="4">
    <source>
        <dbReference type="ARBA" id="ARBA00022840"/>
    </source>
</evidence>
<dbReference type="Gene3D" id="1.10.3380.10">
    <property type="entry name" value="Sec63 N-terminal domain-like domain"/>
    <property type="match status" value="2"/>
</dbReference>
<organism evidence="9">
    <name type="scientific">Physcomitrium patens</name>
    <name type="common">Spreading-leaved earth moss</name>
    <name type="synonym">Physcomitrella patens</name>
    <dbReference type="NCBI Taxonomy" id="3218"/>
    <lineage>
        <taxon>Eukaryota</taxon>
        <taxon>Viridiplantae</taxon>
        <taxon>Streptophyta</taxon>
        <taxon>Embryophyta</taxon>
        <taxon>Bryophyta</taxon>
        <taxon>Bryophytina</taxon>
        <taxon>Bryopsida</taxon>
        <taxon>Funariidae</taxon>
        <taxon>Funariales</taxon>
        <taxon>Funariaceae</taxon>
        <taxon>Physcomitrium</taxon>
    </lineage>
</organism>
<dbReference type="InterPro" id="IPR014756">
    <property type="entry name" value="Ig_E-set"/>
</dbReference>